<feature type="compositionally biased region" description="Basic and acidic residues" evidence="14">
    <location>
        <begin position="1720"/>
        <end position="1736"/>
    </location>
</feature>
<dbReference type="PROSITE" id="PS50172">
    <property type="entry name" value="BRCT"/>
    <property type="match status" value="2"/>
</dbReference>
<feature type="compositionally biased region" description="Low complexity" evidence="14">
    <location>
        <begin position="1512"/>
        <end position="1527"/>
    </location>
</feature>
<dbReference type="STRING" id="6573.A0A210QT19"/>
<evidence type="ECO:0000256" key="14">
    <source>
        <dbReference type="SAM" id="MobiDB-lite"/>
    </source>
</evidence>
<feature type="compositionally biased region" description="Polar residues" evidence="14">
    <location>
        <begin position="160"/>
        <end position="195"/>
    </location>
</feature>
<dbReference type="GO" id="GO:0008270">
    <property type="term" value="F:zinc ion binding"/>
    <property type="evidence" value="ECO:0007669"/>
    <property type="project" value="UniProtKB-KW"/>
</dbReference>
<feature type="region of interest" description="Disordered" evidence="14">
    <location>
        <begin position="1102"/>
        <end position="1170"/>
    </location>
</feature>
<feature type="compositionally biased region" description="Polar residues" evidence="14">
    <location>
        <begin position="120"/>
        <end position="131"/>
    </location>
</feature>
<feature type="compositionally biased region" description="Low complexity" evidence="14">
    <location>
        <begin position="1231"/>
        <end position="1243"/>
    </location>
</feature>
<dbReference type="GO" id="GO:0045944">
    <property type="term" value="P:positive regulation of transcription by RNA polymerase II"/>
    <property type="evidence" value="ECO:0007669"/>
    <property type="project" value="TreeGrafter"/>
</dbReference>
<feature type="region of interest" description="Disordered" evidence="14">
    <location>
        <begin position="1507"/>
        <end position="1547"/>
    </location>
</feature>
<feature type="region of interest" description="Disordered" evidence="14">
    <location>
        <begin position="632"/>
        <end position="659"/>
    </location>
</feature>
<dbReference type="InterPro" id="IPR017907">
    <property type="entry name" value="Znf_RING_CS"/>
</dbReference>
<dbReference type="GO" id="GO:0000724">
    <property type="term" value="P:double-strand break repair via homologous recombination"/>
    <property type="evidence" value="ECO:0007669"/>
    <property type="project" value="TreeGrafter"/>
</dbReference>
<dbReference type="SUPFAM" id="SSF52113">
    <property type="entry name" value="BRCT domain"/>
    <property type="match status" value="2"/>
</dbReference>
<protein>
    <recommendedName>
        <fullName evidence="12">RING-type E3 ubiquitin transferase BRCA1</fullName>
    </recommendedName>
</protein>
<feature type="region of interest" description="Disordered" evidence="14">
    <location>
        <begin position="1203"/>
        <end position="1260"/>
    </location>
</feature>
<keyword evidence="6" id="KW-0227">DNA damage</keyword>
<feature type="compositionally biased region" description="Basic residues" evidence="14">
    <location>
        <begin position="647"/>
        <end position="659"/>
    </location>
</feature>
<feature type="region of interest" description="Disordered" evidence="14">
    <location>
        <begin position="1440"/>
        <end position="1487"/>
    </location>
</feature>
<feature type="compositionally biased region" description="Basic and acidic residues" evidence="14">
    <location>
        <begin position="707"/>
        <end position="716"/>
    </location>
</feature>
<feature type="compositionally biased region" description="Acidic residues" evidence="14">
    <location>
        <begin position="2191"/>
        <end position="2208"/>
    </location>
</feature>
<dbReference type="Pfam" id="PF00533">
    <property type="entry name" value="BRCT"/>
    <property type="match status" value="2"/>
</dbReference>
<feature type="region of interest" description="Disordered" evidence="14">
    <location>
        <begin position="2244"/>
        <end position="2310"/>
    </location>
</feature>
<feature type="domain" description="RING-type" evidence="15">
    <location>
        <begin position="9"/>
        <end position="34"/>
    </location>
</feature>
<comment type="caution">
    <text evidence="17">The sequence shown here is derived from an EMBL/GenBank/DDBJ whole genome shotgun (WGS) entry which is preliminary data.</text>
</comment>
<evidence type="ECO:0000256" key="5">
    <source>
        <dbReference type="ARBA" id="ARBA00022737"/>
    </source>
</evidence>
<feature type="compositionally biased region" description="Basic and acidic residues" evidence="14">
    <location>
        <begin position="1795"/>
        <end position="1813"/>
    </location>
</feature>
<evidence type="ECO:0000256" key="2">
    <source>
        <dbReference type="ARBA" id="ARBA00004286"/>
    </source>
</evidence>
<evidence type="ECO:0000256" key="11">
    <source>
        <dbReference type="ARBA" id="ARBA00023306"/>
    </source>
</evidence>
<dbReference type="CDD" id="cd17721">
    <property type="entry name" value="BRCT_BRCA1_rpt2"/>
    <property type="match status" value="1"/>
</dbReference>
<dbReference type="OrthoDB" id="6105938at2759"/>
<feature type="region of interest" description="Disordered" evidence="14">
    <location>
        <begin position="768"/>
        <end position="797"/>
    </location>
</feature>
<feature type="compositionally biased region" description="Polar residues" evidence="14">
    <location>
        <begin position="403"/>
        <end position="417"/>
    </location>
</feature>
<reference evidence="17 18" key="1">
    <citation type="journal article" date="2017" name="Nat. Ecol. Evol.">
        <title>Scallop genome provides insights into evolution of bilaterian karyotype and development.</title>
        <authorList>
            <person name="Wang S."/>
            <person name="Zhang J."/>
            <person name="Jiao W."/>
            <person name="Li J."/>
            <person name="Xun X."/>
            <person name="Sun Y."/>
            <person name="Guo X."/>
            <person name="Huan P."/>
            <person name="Dong B."/>
            <person name="Zhang L."/>
            <person name="Hu X."/>
            <person name="Sun X."/>
            <person name="Wang J."/>
            <person name="Zhao C."/>
            <person name="Wang Y."/>
            <person name="Wang D."/>
            <person name="Huang X."/>
            <person name="Wang R."/>
            <person name="Lv J."/>
            <person name="Li Y."/>
            <person name="Zhang Z."/>
            <person name="Liu B."/>
            <person name="Lu W."/>
            <person name="Hui Y."/>
            <person name="Liang J."/>
            <person name="Zhou Z."/>
            <person name="Hou R."/>
            <person name="Li X."/>
            <person name="Liu Y."/>
            <person name="Li H."/>
            <person name="Ning X."/>
            <person name="Lin Y."/>
            <person name="Zhao L."/>
            <person name="Xing Q."/>
            <person name="Dou J."/>
            <person name="Li Y."/>
            <person name="Mao J."/>
            <person name="Guo H."/>
            <person name="Dou H."/>
            <person name="Li T."/>
            <person name="Mu C."/>
            <person name="Jiang W."/>
            <person name="Fu Q."/>
            <person name="Fu X."/>
            <person name="Miao Y."/>
            <person name="Liu J."/>
            <person name="Yu Q."/>
            <person name="Li R."/>
            <person name="Liao H."/>
            <person name="Li X."/>
            <person name="Kong Y."/>
            <person name="Jiang Z."/>
            <person name="Chourrout D."/>
            <person name="Li R."/>
            <person name="Bao Z."/>
        </authorList>
    </citation>
    <scope>NUCLEOTIDE SEQUENCE [LARGE SCALE GENOMIC DNA]</scope>
    <source>
        <strain evidence="17 18">PY_sf001</strain>
    </source>
</reference>
<dbReference type="InterPro" id="IPR036420">
    <property type="entry name" value="BRCT_dom_sf"/>
</dbReference>
<dbReference type="SMART" id="SM00292">
    <property type="entry name" value="BRCT"/>
    <property type="match status" value="2"/>
</dbReference>
<dbReference type="GO" id="GO:0070531">
    <property type="term" value="C:BRCA1-A complex"/>
    <property type="evidence" value="ECO:0007669"/>
    <property type="project" value="TreeGrafter"/>
</dbReference>
<feature type="compositionally biased region" description="Basic and acidic residues" evidence="14">
    <location>
        <begin position="196"/>
        <end position="233"/>
    </location>
</feature>
<dbReference type="PANTHER" id="PTHR13763">
    <property type="entry name" value="BREAST CANCER TYPE 1 SUSCEPTIBILITY PROTEIN BRCA1"/>
    <property type="match status" value="1"/>
</dbReference>
<evidence type="ECO:0000259" key="16">
    <source>
        <dbReference type="PROSITE" id="PS50172"/>
    </source>
</evidence>
<feature type="compositionally biased region" description="Polar residues" evidence="14">
    <location>
        <begin position="138"/>
        <end position="152"/>
    </location>
</feature>
<feature type="compositionally biased region" description="Basic and acidic residues" evidence="14">
    <location>
        <begin position="1965"/>
        <end position="1980"/>
    </location>
</feature>
<feature type="compositionally biased region" description="Basic and acidic residues" evidence="14">
    <location>
        <begin position="779"/>
        <end position="797"/>
    </location>
</feature>
<dbReference type="Gene3D" id="3.40.50.10190">
    <property type="entry name" value="BRCT domain"/>
    <property type="match status" value="2"/>
</dbReference>
<feature type="compositionally biased region" description="Polar residues" evidence="14">
    <location>
        <begin position="885"/>
        <end position="903"/>
    </location>
</feature>
<dbReference type="InterPro" id="IPR001841">
    <property type="entry name" value="Znf_RING"/>
</dbReference>
<feature type="compositionally biased region" description="Polar residues" evidence="14">
    <location>
        <begin position="1768"/>
        <end position="1781"/>
    </location>
</feature>
<keyword evidence="8" id="KW-0862">Zinc</keyword>
<feature type="compositionally biased region" description="Polar residues" evidence="14">
    <location>
        <begin position="1119"/>
        <end position="1131"/>
    </location>
</feature>
<keyword evidence="7 13" id="KW-0863">Zinc-finger</keyword>
<keyword evidence="11" id="KW-0131">Cell cycle</keyword>
<feature type="region of interest" description="Disordered" evidence="14">
    <location>
        <begin position="1027"/>
        <end position="1067"/>
    </location>
</feature>
<evidence type="ECO:0000256" key="7">
    <source>
        <dbReference type="ARBA" id="ARBA00022771"/>
    </source>
</evidence>
<sequence length="2542" mass="281312">MKKPVSTKCGHQFCGFCLREFLKTKKSVPCPLCKEPVTKRSLVDRPHLSEIVDNVRSLVTAVELDIGHFSPERGLQLNFLPSTPEELPTSRQTRGSKRKEKEEPVTTPQDVRTKRRKSDTTGLCQGHLTKQPTRRSDTTGQGQQRSNTTDQGQPRLDITDQGQQRSNTSGQGQQRLDTTDQGQQRSNTTGQGLQKSNKDQSDLTRNPSTEKHTREMRSNDRQHLLEEIKRADMKSVSPETHSVPTGDTQTVGGSGKKTKDLSHPEQSPSRITRSRQKSADCRQTRNSTQDCPDNDNLLQYLANESCGAMETKRQDRPETDQNSCDPLLVDIRYGSSDDNSDVDMIYSNVTEEKIVCEEENIIENEEPVGKDLISLGKKTKMLKDKIHQAGSVTGDGINDKDGTSGSEVKNATSSDVVQQEKDGNLNSNNLNTTTSIDMQYKENSEYRPKKKMLFRKKQKTGVQEEEVIQLSGTSSGGSCHGIFDKRNSTRTYGKKQDSKLEKDRIVKKWLKSASPNVDEFADANSMPVVETQTGEISLASATNMCVVGENVTSSGVGNPLKLNVSVDQEAGLVVNSRKKIFKTKLDHPVGVATTVQHVNGKGKFVVRKVSPVRVEQTLEKSKWALETKSGEKWSDPYEFKPSQKTPKTSKGKKKVLVKKDAKKCRKHPINIQIGDSTATLKEKEIDLTLQAGSREDMQGSRSSLRSRSKENIEDSFNHCSSRRKKQSKVKSHGVLPQGTEDVEKIIEELNQAEAFDLVTCTQEAKDQIVENRNNSPQIAEERTGDGERSDGERSDEERCMEPGIESLDKIKDTQVETDIRIVNHDHPQSATNNDKVLAAIQTEMDNENKKCDDSEFATSSVNMIADTCTEKNTDTESRKCDHPKSSANSVDMISDTETSTLQHTEPETAHSIDVPDTQLEDLPGSHGKIPPPPVSHKAVMSEELQGQSDSGAEGKCRRKKQDVEGSQGQVAGRVSTEGDAEYGSLVSDASCVPNTDDSVVSRRTKKLRNSLKCRKSVTFTDKVQHILDHDNSQGHAGRETRGGRSMGSESRGHSQGQLDRGTMARGQRSKENLIQALQQNGLSSPGTGSQQVTMAEIQCIQGEPGQNDDHSHRTKRHLSQGNVNDATNSCIADTLPDKMGDSRSLGNGGKSGGVERAHLHSPTSRKNTEEEMVAVHSQTFDPEQEFYTESEMLEDRIPDTDAETVHPCGENTLESVSTQPPSDDLQFGVRSGSNGISESSSFGKNSRGNRSRKTRETLPDKSPLVVMETQMSGSASSGCETLGTQESVSLLVGNDLGRIEKPEAELAGTGCVTAEKQPDNSFTKISSKRLSQECSVEHSHNGKAEEDSVQLVSQRNKLKRQSPRMKSHSLTSPQLPGYSATKKKPSCQDDKPSSGVVCAESEVIRGEHSTTSSGSTVIPATALASRDSTQIIQICKMENEPPRRGNKKNNVINMSTDTSASGNVNDMSLSEVSTENSKSRKLRSSSRSLEKCCSKEEVIQQRFKESEAVWSQQGTQGQQNGQGQKGIQGHDEKENDKPSESDINQNTVQEEIEERATKLVDAKLKTDESVDLDDLTPTLKPVKKGHNRTRVTRQTCSPEDIFVMDSETMASGQASSVVQNQEGVINLTSLQLLDPSQPQSLDKDTELSDCGDSEHSVMETSQSIEILDEKMNEVNHVQDKKLCVEEQEDVMMEKYKMDEKEVVKEQGNVKMTDEVGSSRSKGENSRKEVCKRHNDSDPDSDLSQSQSRQTRETGVRCKRGLATRKWQLESQTNSCETSASSSKERDSLKSPGRPSCDEQNSRKKDKKLVSSDDFINKEIPVKTQSLLNDSRTVSDNLNMISLKEKFKKTFKKCSSRSPNLNRVIGSFPKPEHSPHHNHTVQQKENGSLVSDEDEMETPDIVDKAEQKSESVIVIQDSFPCSRRTTKEVNSSRQTGKSHSANLVQRSSDRKRGKDSPKMSASQESAEDKLHLSSVLDKSETDETDETSSFEGQRSRVMGRKQQRPVIEESEDEMCDASSPLPDVVLNGCQQTCTDKDPDLMNVSLESAHSEGEDRAEEPDNDKEGTTVIAESDEERNNDYSSSEESDSGRRLNLTSSSAFSSQSEAMTTQNRKALEKDLEKMKRDIAELEKQLANKPNQNGRSTPQSSSKRKDKKPNMDLNKEQVVSEDSDKERVVSEDSNEERVLSKDSDSDLVLEVDGDGLNDGSEGDLYDGMIDLVTSSPVIKTSQGSRFIEVEDGMADWHEGDDLFLSPLPPSPPPTPSQPGKRPPSKLSQDQAPILSSPCGNTGPLKEELTSPKTDDVDHNSQSRQRGFVTTGLTYLQTREIQKLALQNDDKFYAKFNPSITHVIVKTVPQGGRVCERTLKFFQGMAHQCWVLDYQWIADSKGAGHLLPEDKYEIVGDTITGNCHYGPRQSRLSSQPLFDGFHFFCLGTSDSLTTENLQELIERCGGTVVDHPSAFPPDTKLNLAITCIDLEDEDDLPSPEDTRSFNKLHKRFGLLTVSREWVLDSLTVYTVQPLKEYVLTTVRHIQIPDLVLGSKTS</sequence>
<feature type="domain" description="BRCT" evidence="16">
    <location>
        <begin position="2418"/>
        <end position="2524"/>
    </location>
</feature>
<dbReference type="InterPro" id="IPR018957">
    <property type="entry name" value="Znf_C3HC4_RING-type"/>
</dbReference>
<feature type="region of interest" description="Disordered" evidence="14">
    <location>
        <begin position="1635"/>
        <end position="1656"/>
    </location>
</feature>
<feature type="compositionally biased region" description="Basic and acidic residues" evidence="14">
    <location>
        <begin position="1695"/>
        <end position="1704"/>
    </location>
</feature>
<evidence type="ECO:0000313" key="18">
    <source>
        <dbReference type="Proteomes" id="UP000242188"/>
    </source>
</evidence>
<name>A0A210QT19_MIZYE</name>
<feature type="region of interest" description="Disordered" evidence="14">
    <location>
        <begin position="690"/>
        <end position="736"/>
    </location>
</feature>
<evidence type="ECO:0000256" key="1">
    <source>
        <dbReference type="ARBA" id="ARBA00004123"/>
    </source>
</evidence>
<keyword evidence="10" id="KW-0539">Nucleus</keyword>
<dbReference type="InterPro" id="IPR001357">
    <property type="entry name" value="BRCT_dom"/>
</dbReference>
<feature type="compositionally biased region" description="Polar residues" evidence="14">
    <location>
        <begin position="1448"/>
        <end position="1476"/>
    </location>
</feature>
<dbReference type="Pfam" id="PF00097">
    <property type="entry name" value="zf-C3HC4"/>
    <property type="match status" value="1"/>
</dbReference>
<feature type="compositionally biased region" description="Polar residues" evidence="14">
    <location>
        <begin position="237"/>
        <end position="251"/>
    </location>
</feature>
<dbReference type="PANTHER" id="PTHR13763:SF0">
    <property type="entry name" value="BREAST CANCER TYPE 1 SUSCEPTIBILITY PROTEIN"/>
    <property type="match status" value="1"/>
</dbReference>
<dbReference type="GO" id="GO:0031436">
    <property type="term" value="C:BRCA1-BARD1 complex"/>
    <property type="evidence" value="ECO:0007669"/>
    <property type="project" value="TreeGrafter"/>
</dbReference>
<keyword evidence="18" id="KW-1185">Reference proteome</keyword>
<dbReference type="PROSITE" id="PS50089">
    <property type="entry name" value="ZF_RING_2"/>
    <property type="match status" value="1"/>
</dbReference>
<feature type="domain" description="BRCT" evidence="16">
    <location>
        <begin position="2310"/>
        <end position="2399"/>
    </location>
</feature>
<feature type="region of interest" description="Disordered" evidence="14">
    <location>
        <begin position="390"/>
        <end position="432"/>
    </location>
</feature>
<feature type="compositionally biased region" description="Basic residues" evidence="14">
    <location>
        <begin position="1356"/>
        <end position="1367"/>
    </location>
</feature>
<feature type="compositionally biased region" description="Pro residues" evidence="14">
    <location>
        <begin position="2252"/>
        <end position="2262"/>
    </location>
</feature>
<dbReference type="GO" id="GO:0004842">
    <property type="term" value="F:ubiquitin-protein transferase activity"/>
    <property type="evidence" value="ECO:0007669"/>
    <property type="project" value="TreeGrafter"/>
</dbReference>
<feature type="region of interest" description="Disordered" evidence="14">
    <location>
        <begin position="77"/>
        <end position="296"/>
    </location>
</feature>
<feature type="compositionally biased region" description="Basic and acidic residues" evidence="14">
    <location>
        <begin position="1528"/>
        <end position="1540"/>
    </location>
</feature>
<feature type="compositionally biased region" description="Basic and acidic residues" evidence="14">
    <location>
        <begin position="870"/>
        <end position="884"/>
    </location>
</feature>
<keyword evidence="5" id="KW-0677">Repeat</keyword>
<feature type="compositionally biased region" description="Basic and acidic residues" evidence="14">
    <location>
        <begin position="2112"/>
        <end position="2132"/>
    </location>
</feature>
<evidence type="ECO:0000256" key="8">
    <source>
        <dbReference type="ARBA" id="ARBA00022833"/>
    </source>
</evidence>
<evidence type="ECO:0000313" key="17">
    <source>
        <dbReference type="EMBL" id="OWF51886.1"/>
    </source>
</evidence>
<feature type="region of interest" description="Disordered" evidence="14">
    <location>
        <begin position="1853"/>
        <end position="2208"/>
    </location>
</feature>
<dbReference type="Gene3D" id="3.30.40.10">
    <property type="entry name" value="Zinc/RING finger domain, C3HC4 (zinc finger)"/>
    <property type="match status" value="1"/>
</dbReference>
<evidence type="ECO:0000256" key="10">
    <source>
        <dbReference type="ARBA" id="ARBA00023242"/>
    </source>
</evidence>
<dbReference type="InterPro" id="IPR031099">
    <property type="entry name" value="BRCA1-associated"/>
</dbReference>
<keyword evidence="9" id="KW-0234">DNA repair</keyword>
<evidence type="ECO:0000256" key="4">
    <source>
        <dbReference type="ARBA" id="ARBA00022723"/>
    </source>
</evidence>
<dbReference type="GO" id="GO:0005694">
    <property type="term" value="C:chromosome"/>
    <property type="evidence" value="ECO:0007669"/>
    <property type="project" value="UniProtKB-SubCell"/>
</dbReference>
<feature type="region of interest" description="Disordered" evidence="14">
    <location>
        <begin position="870"/>
        <end position="975"/>
    </location>
</feature>
<organism evidence="17 18">
    <name type="scientific">Mizuhopecten yessoensis</name>
    <name type="common">Japanese scallop</name>
    <name type="synonym">Patinopecten yessoensis</name>
    <dbReference type="NCBI Taxonomy" id="6573"/>
    <lineage>
        <taxon>Eukaryota</taxon>
        <taxon>Metazoa</taxon>
        <taxon>Spiralia</taxon>
        <taxon>Lophotrochozoa</taxon>
        <taxon>Mollusca</taxon>
        <taxon>Bivalvia</taxon>
        <taxon>Autobranchia</taxon>
        <taxon>Pteriomorphia</taxon>
        <taxon>Pectinida</taxon>
        <taxon>Pectinoidea</taxon>
        <taxon>Pectinidae</taxon>
        <taxon>Mizuhopecten</taxon>
    </lineage>
</organism>
<feature type="compositionally biased region" description="Basic residues" evidence="14">
    <location>
        <begin position="720"/>
        <end position="731"/>
    </location>
</feature>
<feature type="compositionally biased region" description="Basic and acidic residues" evidence="14">
    <location>
        <begin position="1335"/>
        <end position="1346"/>
    </location>
</feature>
<feature type="compositionally biased region" description="Polar residues" evidence="14">
    <location>
        <begin position="1879"/>
        <end position="1888"/>
    </location>
</feature>
<evidence type="ECO:0000256" key="12">
    <source>
        <dbReference type="ARBA" id="ARBA00031556"/>
    </source>
</evidence>
<feature type="compositionally biased region" description="Basic and acidic residues" evidence="14">
    <location>
        <begin position="1641"/>
        <end position="1656"/>
    </location>
</feature>
<evidence type="ECO:0000256" key="3">
    <source>
        <dbReference type="ARBA" id="ARBA00022454"/>
    </source>
</evidence>
<feature type="compositionally biased region" description="Polar residues" evidence="14">
    <location>
        <begin position="2134"/>
        <end position="2147"/>
    </location>
</feature>
<feature type="region of interest" description="Disordered" evidence="14">
    <location>
        <begin position="1695"/>
        <end position="1813"/>
    </location>
</feature>
<evidence type="ECO:0000256" key="13">
    <source>
        <dbReference type="PROSITE-ProRule" id="PRU00175"/>
    </source>
</evidence>
<comment type="subcellular location">
    <subcellularLocation>
        <location evidence="2">Chromosome</location>
    </subcellularLocation>
    <subcellularLocation>
        <location evidence="1">Nucleus</location>
    </subcellularLocation>
</comment>
<evidence type="ECO:0000256" key="9">
    <source>
        <dbReference type="ARBA" id="ARBA00023204"/>
    </source>
</evidence>
<dbReference type="EMBL" id="NEDP02002051">
    <property type="protein sequence ID" value="OWF51886.1"/>
    <property type="molecule type" value="Genomic_DNA"/>
</dbReference>
<feature type="compositionally biased region" description="Basic and acidic residues" evidence="14">
    <location>
        <begin position="1027"/>
        <end position="1042"/>
    </location>
</feature>
<feature type="region of interest" description="Disordered" evidence="14">
    <location>
        <begin position="1333"/>
        <end position="1394"/>
    </location>
</feature>
<keyword evidence="3" id="KW-0158">Chromosome</keyword>
<dbReference type="SUPFAM" id="SSF57850">
    <property type="entry name" value="RING/U-box"/>
    <property type="match status" value="1"/>
</dbReference>
<evidence type="ECO:0000256" key="6">
    <source>
        <dbReference type="ARBA" id="ARBA00022763"/>
    </source>
</evidence>
<feature type="compositionally biased region" description="Basic and acidic residues" evidence="14">
    <location>
        <begin position="1946"/>
        <end position="1956"/>
    </location>
</feature>
<evidence type="ECO:0000259" key="15">
    <source>
        <dbReference type="PROSITE" id="PS50089"/>
    </source>
</evidence>
<proteinExistence type="predicted"/>
<feature type="compositionally biased region" description="Acidic residues" evidence="14">
    <location>
        <begin position="1890"/>
        <end position="1899"/>
    </location>
</feature>
<feature type="compositionally biased region" description="Polar residues" evidence="14">
    <location>
        <begin position="1212"/>
        <end position="1221"/>
    </location>
</feature>
<feature type="compositionally biased region" description="Basic and acidic residues" evidence="14">
    <location>
        <begin position="2168"/>
        <end position="2190"/>
    </location>
</feature>
<keyword evidence="4" id="KW-0479">Metal-binding</keyword>
<feature type="compositionally biased region" description="Acidic residues" evidence="14">
    <location>
        <begin position="2070"/>
        <end position="2085"/>
    </location>
</feature>
<feature type="compositionally biased region" description="Polar residues" evidence="14">
    <location>
        <begin position="1927"/>
        <end position="1945"/>
    </location>
</feature>
<dbReference type="Proteomes" id="UP000242188">
    <property type="component" value="Unassembled WGS sequence"/>
</dbReference>
<gene>
    <name evidence="17" type="ORF">KP79_PYT19729</name>
</gene>
<feature type="compositionally biased region" description="Basic and acidic residues" evidence="14">
    <location>
        <begin position="2290"/>
        <end position="2306"/>
    </location>
</feature>
<dbReference type="PROSITE" id="PS00518">
    <property type="entry name" value="ZF_RING_1"/>
    <property type="match status" value="1"/>
</dbReference>
<accession>A0A210QT19</accession>
<dbReference type="InterPro" id="IPR013083">
    <property type="entry name" value="Znf_RING/FYVE/PHD"/>
</dbReference>